<organism evidence="1 2">
    <name type="scientific">Tanacetum coccineum</name>
    <dbReference type="NCBI Taxonomy" id="301880"/>
    <lineage>
        <taxon>Eukaryota</taxon>
        <taxon>Viridiplantae</taxon>
        <taxon>Streptophyta</taxon>
        <taxon>Embryophyta</taxon>
        <taxon>Tracheophyta</taxon>
        <taxon>Spermatophyta</taxon>
        <taxon>Magnoliopsida</taxon>
        <taxon>eudicotyledons</taxon>
        <taxon>Gunneridae</taxon>
        <taxon>Pentapetalae</taxon>
        <taxon>asterids</taxon>
        <taxon>campanulids</taxon>
        <taxon>Asterales</taxon>
        <taxon>Asteraceae</taxon>
        <taxon>Asteroideae</taxon>
        <taxon>Anthemideae</taxon>
        <taxon>Anthemidinae</taxon>
        <taxon>Tanacetum</taxon>
    </lineage>
</organism>
<name>A0ABQ4XRL2_9ASTR</name>
<reference evidence="1" key="2">
    <citation type="submission" date="2022-01" db="EMBL/GenBank/DDBJ databases">
        <authorList>
            <person name="Yamashiro T."/>
            <person name="Shiraishi A."/>
            <person name="Satake H."/>
            <person name="Nakayama K."/>
        </authorList>
    </citation>
    <scope>NUCLEOTIDE SEQUENCE</scope>
</reference>
<reference evidence="1" key="1">
    <citation type="journal article" date="2022" name="Int. J. Mol. Sci.">
        <title>Draft Genome of Tanacetum Coccineum: Genomic Comparison of Closely Related Tanacetum-Family Plants.</title>
        <authorList>
            <person name="Yamashiro T."/>
            <person name="Shiraishi A."/>
            <person name="Nakayama K."/>
            <person name="Satake H."/>
        </authorList>
    </citation>
    <scope>NUCLEOTIDE SEQUENCE</scope>
</reference>
<comment type="caution">
    <text evidence="1">The sequence shown here is derived from an EMBL/GenBank/DDBJ whole genome shotgun (WGS) entry which is preliminary data.</text>
</comment>
<accession>A0ABQ4XRL2</accession>
<keyword evidence="2" id="KW-1185">Reference proteome</keyword>
<proteinExistence type="predicted"/>
<evidence type="ECO:0000313" key="2">
    <source>
        <dbReference type="Proteomes" id="UP001151760"/>
    </source>
</evidence>
<sequence>MRMVYTGAKGQALLTSHAWGRLFEIQGPLVFGSFILSSSATCLHTAEEMAKYGFEDCISGRGRAPEKVTATDLFYLRRINQGTVNILYLLA</sequence>
<protein>
    <submittedName>
        <fullName evidence="1">Uncharacterized protein</fullName>
    </submittedName>
</protein>
<dbReference type="Proteomes" id="UP001151760">
    <property type="component" value="Unassembled WGS sequence"/>
</dbReference>
<evidence type="ECO:0000313" key="1">
    <source>
        <dbReference type="EMBL" id="GJS68010.1"/>
    </source>
</evidence>
<gene>
    <name evidence="1" type="ORF">Tco_0682575</name>
</gene>
<dbReference type="EMBL" id="BQNB010009760">
    <property type="protein sequence ID" value="GJS68010.1"/>
    <property type="molecule type" value="Genomic_DNA"/>
</dbReference>